<proteinExistence type="predicted"/>
<comment type="caution">
    <text evidence="2">The sequence shown here is derived from an EMBL/GenBank/DDBJ whole genome shotgun (WGS) entry which is preliminary data.</text>
</comment>
<dbReference type="CDD" id="cd05403">
    <property type="entry name" value="NT_KNTase_like"/>
    <property type="match status" value="1"/>
</dbReference>
<dbReference type="AlphaFoldDB" id="A0A9D2BQW3"/>
<reference evidence="2" key="1">
    <citation type="journal article" date="2021" name="PeerJ">
        <title>Extensive microbial diversity within the chicken gut microbiome revealed by metagenomics and culture.</title>
        <authorList>
            <person name="Gilroy R."/>
            <person name="Ravi A."/>
            <person name="Getino M."/>
            <person name="Pursley I."/>
            <person name="Horton D.L."/>
            <person name="Alikhan N.F."/>
            <person name="Baker D."/>
            <person name="Gharbi K."/>
            <person name="Hall N."/>
            <person name="Watson M."/>
            <person name="Adriaenssens E.M."/>
            <person name="Foster-Nyarko E."/>
            <person name="Jarju S."/>
            <person name="Secka A."/>
            <person name="Antonio M."/>
            <person name="Oren A."/>
            <person name="Chaudhuri R.R."/>
            <person name="La Ragione R."/>
            <person name="Hildebrand F."/>
            <person name="Pallen M.J."/>
        </authorList>
    </citation>
    <scope>NUCLEOTIDE SEQUENCE</scope>
    <source>
        <strain evidence="2">ChiHecec2B26-12326</strain>
    </source>
</reference>
<dbReference type="InterPro" id="IPR002934">
    <property type="entry name" value="Polymerase_NTP_transf_dom"/>
</dbReference>
<sequence length="104" mass="11816">MRRPQIVERIREALSRVAPNSKAILYGSEARGDARPDSDIDLLVLVDGNKLSVTEEDRIIAPLYDIEIETGVQINARVLLKKVWDNLPFRTPFHIHVMKEGIVL</sequence>
<dbReference type="InterPro" id="IPR043519">
    <property type="entry name" value="NT_sf"/>
</dbReference>
<gene>
    <name evidence="2" type="ORF">H9848_07915</name>
</gene>
<dbReference type="EMBL" id="DXEN01000059">
    <property type="protein sequence ID" value="HIX86516.1"/>
    <property type="molecule type" value="Genomic_DNA"/>
</dbReference>
<evidence type="ECO:0000259" key="1">
    <source>
        <dbReference type="Pfam" id="PF01909"/>
    </source>
</evidence>
<dbReference type="Pfam" id="PF01909">
    <property type="entry name" value="NTP_transf_2"/>
    <property type="match status" value="1"/>
</dbReference>
<dbReference type="GO" id="GO:0016779">
    <property type="term" value="F:nucleotidyltransferase activity"/>
    <property type="evidence" value="ECO:0007669"/>
    <property type="project" value="InterPro"/>
</dbReference>
<accession>A0A9D2BQW3</accession>
<dbReference type="Gene3D" id="3.30.460.10">
    <property type="entry name" value="Beta Polymerase, domain 2"/>
    <property type="match status" value="1"/>
</dbReference>
<evidence type="ECO:0000313" key="2">
    <source>
        <dbReference type="EMBL" id="HIX86516.1"/>
    </source>
</evidence>
<dbReference type="PANTHER" id="PTHR33933:SF1">
    <property type="entry name" value="PROTEIN ADENYLYLTRANSFERASE MNTA-RELATED"/>
    <property type="match status" value="1"/>
</dbReference>
<dbReference type="PANTHER" id="PTHR33933">
    <property type="entry name" value="NUCLEOTIDYLTRANSFERASE"/>
    <property type="match status" value="1"/>
</dbReference>
<dbReference type="Proteomes" id="UP000823847">
    <property type="component" value="Unassembled WGS sequence"/>
</dbReference>
<protein>
    <submittedName>
        <fullName evidence="2">Nucleotidyltransferase domain-containing protein</fullName>
    </submittedName>
</protein>
<evidence type="ECO:0000313" key="3">
    <source>
        <dbReference type="Proteomes" id="UP000823847"/>
    </source>
</evidence>
<reference evidence="2" key="2">
    <citation type="submission" date="2021-04" db="EMBL/GenBank/DDBJ databases">
        <authorList>
            <person name="Gilroy R."/>
        </authorList>
    </citation>
    <scope>NUCLEOTIDE SEQUENCE</scope>
    <source>
        <strain evidence="2">ChiHecec2B26-12326</strain>
    </source>
</reference>
<organism evidence="2 3">
    <name type="scientific">Candidatus Parabacteroides intestinigallinarum</name>
    <dbReference type="NCBI Taxonomy" id="2838722"/>
    <lineage>
        <taxon>Bacteria</taxon>
        <taxon>Pseudomonadati</taxon>
        <taxon>Bacteroidota</taxon>
        <taxon>Bacteroidia</taxon>
        <taxon>Bacteroidales</taxon>
        <taxon>Tannerellaceae</taxon>
        <taxon>Parabacteroides</taxon>
    </lineage>
</organism>
<dbReference type="InterPro" id="IPR052548">
    <property type="entry name" value="Type_VII_TA_antitoxin"/>
</dbReference>
<name>A0A9D2BQW3_9BACT</name>
<feature type="domain" description="Polymerase nucleotidyl transferase" evidence="1">
    <location>
        <begin position="8"/>
        <end position="83"/>
    </location>
</feature>
<dbReference type="SUPFAM" id="SSF81301">
    <property type="entry name" value="Nucleotidyltransferase"/>
    <property type="match status" value="1"/>
</dbReference>